<keyword evidence="1" id="KW-0227">DNA damage</keyword>
<protein>
    <submittedName>
        <fullName evidence="4">Uncharacterized protein</fullName>
    </submittedName>
</protein>
<dbReference type="Pfam" id="PF12705">
    <property type="entry name" value="PDDEXK_1"/>
    <property type="match status" value="1"/>
</dbReference>
<dbReference type="KEGG" id="ccot:CCAX7_23180"/>
<gene>
    <name evidence="4" type="ORF">CCAX7_23180</name>
</gene>
<evidence type="ECO:0000313" key="4">
    <source>
        <dbReference type="EMBL" id="BDI30267.1"/>
    </source>
</evidence>
<evidence type="ECO:0000256" key="1">
    <source>
        <dbReference type="ARBA" id="ARBA00022763"/>
    </source>
</evidence>
<evidence type="ECO:0000256" key="2">
    <source>
        <dbReference type="ARBA" id="ARBA00022806"/>
    </source>
</evidence>
<accession>A0A402CV39</accession>
<dbReference type="RefSeq" id="WP_165864161.1">
    <property type="nucleotide sequence ID" value="NZ_AP025739.1"/>
</dbReference>
<dbReference type="GO" id="GO:0004386">
    <property type="term" value="F:helicase activity"/>
    <property type="evidence" value="ECO:0007669"/>
    <property type="project" value="UniProtKB-KW"/>
</dbReference>
<dbReference type="GO" id="GO:0006281">
    <property type="term" value="P:DNA repair"/>
    <property type="evidence" value="ECO:0007669"/>
    <property type="project" value="UniProtKB-KW"/>
</dbReference>
<dbReference type="AlphaFoldDB" id="A0A402CV39"/>
<proteinExistence type="predicted"/>
<keyword evidence="2" id="KW-0067">ATP-binding</keyword>
<dbReference type="Proteomes" id="UP000287394">
    <property type="component" value="Chromosome"/>
</dbReference>
<keyword evidence="2" id="KW-0378">Hydrolase</keyword>
<keyword evidence="3" id="KW-0234">DNA repair</keyword>
<reference evidence="4 5" key="1">
    <citation type="journal article" date="2019" name="Int. J. Syst. Evol. Microbiol.">
        <title>Capsulimonas corticalis gen. nov., sp. nov., an aerobic capsulated bacterium, of a novel bacterial order, Capsulimonadales ord. nov., of the class Armatimonadia of the phylum Armatimonadetes.</title>
        <authorList>
            <person name="Li J."/>
            <person name="Kudo C."/>
            <person name="Tonouchi A."/>
        </authorList>
    </citation>
    <scope>NUCLEOTIDE SEQUENCE [LARGE SCALE GENOMIC DNA]</scope>
    <source>
        <strain evidence="4 5">AX-7</strain>
    </source>
</reference>
<sequence length="255" mass="29882">MQVSYNKLKTFGECPLKYRLTYVERLPRPPIAWLGFQRRVHLALARYHDIAKRDGTVRIDELLSAYEKVWELDKYPDLRDGTEYQDGEEILRMYCDNEQRKRRVPAYLEKKVRCNFGPYVLTGKVDRIDFGEDDKYSVVDYKLDRKLPPANPAAVDRQLSFYQLLVREGLGLTVDDVRLYYLRHGVEKAAPRTREHLHETVAWVDDTAAAIQKERRWAPCEGDACKTCPFFKQCPAKTGHARESREVWAQAVLPW</sequence>
<keyword evidence="2" id="KW-0547">Nucleotide-binding</keyword>
<dbReference type="Gene3D" id="3.90.320.10">
    <property type="match status" value="1"/>
</dbReference>
<evidence type="ECO:0000256" key="3">
    <source>
        <dbReference type="ARBA" id="ARBA00023204"/>
    </source>
</evidence>
<evidence type="ECO:0000313" key="5">
    <source>
        <dbReference type="Proteomes" id="UP000287394"/>
    </source>
</evidence>
<name>A0A402CV39_9BACT</name>
<dbReference type="InterPro" id="IPR011604">
    <property type="entry name" value="PDDEXK-like_dom_sf"/>
</dbReference>
<dbReference type="EMBL" id="AP025739">
    <property type="protein sequence ID" value="BDI30267.1"/>
    <property type="molecule type" value="Genomic_DNA"/>
</dbReference>
<keyword evidence="2" id="KW-0347">Helicase</keyword>
<keyword evidence="5" id="KW-1185">Reference proteome</keyword>
<dbReference type="InterPro" id="IPR038726">
    <property type="entry name" value="PDDEXK_AddAB-type"/>
</dbReference>
<organism evidence="4 5">
    <name type="scientific">Capsulimonas corticalis</name>
    <dbReference type="NCBI Taxonomy" id="2219043"/>
    <lineage>
        <taxon>Bacteria</taxon>
        <taxon>Bacillati</taxon>
        <taxon>Armatimonadota</taxon>
        <taxon>Armatimonadia</taxon>
        <taxon>Capsulimonadales</taxon>
        <taxon>Capsulimonadaceae</taxon>
        <taxon>Capsulimonas</taxon>
    </lineage>
</organism>